<evidence type="ECO:0000313" key="1">
    <source>
        <dbReference type="EMBL" id="WAJ29893.1"/>
    </source>
</evidence>
<dbReference type="EMBL" id="CP113520">
    <property type="protein sequence ID" value="WAJ29893.1"/>
    <property type="molecule type" value="Genomic_DNA"/>
</dbReference>
<accession>A0ACD4NT07</accession>
<protein>
    <submittedName>
        <fullName evidence="1">Transglycosylase domain-containing protein</fullName>
    </submittedName>
</protein>
<organism evidence="1 2">
    <name type="scientific">Antarcticirhabdus aurantiaca</name>
    <dbReference type="NCBI Taxonomy" id="2606717"/>
    <lineage>
        <taxon>Bacteria</taxon>
        <taxon>Pseudomonadati</taxon>
        <taxon>Pseudomonadota</taxon>
        <taxon>Alphaproteobacteria</taxon>
        <taxon>Hyphomicrobiales</taxon>
        <taxon>Aurantimonadaceae</taxon>
        <taxon>Antarcticirhabdus</taxon>
    </lineage>
</organism>
<evidence type="ECO:0000313" key="2">
    <source>
        <dbReference type="Proteomes" id="UP001163223"/>
    </source>
</evidence>
<proteinExistence type="predicted"/>
<keyword evidence="2" id="KW-1185">Reference proteome</keyword>
<name>A0ACD4NT07_9HYPH</name>
<sequence length="625" mass="67609">MGVETERRRRPSASLVLAKLLLLALCALALTYAWANDVAKRYGATRETTIARVHANKLVVRLPADRAAPWNASTEEVMYVSYDDVPQVMREAILASEDAWFEVHPGFNPVALGKALVSQFSADPRGGSTITQQLAKQLYTGSRRDYARKLDELAIAIWLEMTFSKRELLEFYVNTPFMGNGTKGIEAAARYYFDYSFKKVGWQATRLTPDMAASLAVTIKNPTHGNPTEPGNLREARRLLLSMGIEPTVLSASAVTGEGLPRRFAAPAFRDGGRLADQFAPMRDLAVARLGAALGNDARDLDVTTFYSSEIQLYLERAVATYSGRLEAAGYDRLTAAVVDNRTGGVKAILAPPAARIYPGSAMKPFLALCPIVEWGWSGRTPVEDEPVGTPPVANHDKRYLGRIPLVEAMAKSRNPPFVTLLDRFGAACADAVLARMDTELRLKGDTKRAMALGAEPVDLMALLDAYVTLASCGRVSNGPLLVEEARDRRTQAVLFAETAEPMPADPELLDGFDRLHAILAEVTGPGGTADGSRFVREVAAKTGTADDNRQITLVTFTPAYTVLVSAGASDPRRIRTRLSSHALVPLVRNLNANIHPDGFKASLGCAAPRVVAEGGGSRTGRAAR</sequence>
<reference evidence="1" key="1">
    <citation type="submission" date="2022-11" db="EMBL/GenBank/DDBJ databases">
        <title>beta-Carotene-producing bacterium, Jeongeuplla avenae sp. nov., alleviates the salt stress of Arabidopsis seedlings.</title>
        <authorList>
            <person name="Jiang L."/>
            <person name="Lee J."/>
        </authorList>
    </citation>
    <scope>NUCLEOTIDE SEQUENCE</scope>
    <source>
        <strain evidence="1">DY_R2A_6</strain>
    </source>
</reference>
<dbReference type="Proteomes" id="UP001163223">
    <property type="component" value="Chromosome"/>
</dbReference>
<gene>
    <name evidence="1" type="ORF">OXU80_06650</name>
</gene>